<feature type="domain" description="F-box" evidence="1">
    <location>
        <begin position="14"/>
        <end position="50"/>
    </location>
</feature>
<dbReference type="SUPFAM" id="SSF81383">
    <property type="entry name" value="F-box domain"/>
    <property type="match status" value="1"/>
</dbReference>
<protein>
    <recommendedName>
        <fullName evidence="5">F-box domain-containing protein</fullName>
    </recommendedName>
</protein>
<evidence type="ECO:0000313" key="4">
    <source>
        <dbReference type="Proteomes" id="UP001642260"/>
    </source>
</evidence>
<dbReference type="PANTHER" id="PTHR24414:SF121">
    <property type="entry name" value="F-BOX DOMAIN-CONTAINING PROTEIN"/>
    <property type="match status" value="1"/>
</dbReference>
<keyword evidence="4" id="KW-1185">Reference proteome</keyword>
<dbReference type="EMBL" id="CAKOAT010752931">
    <property type="protein sequence ID" value="CAH8387564.1"/>
    <property type="molecule type" value="Genomic_DNA"/>
</dbReference>
<dbReference type="PANTHER" id="PTHR24414">
    <property type="entry name" value="F-BOX/KELCH-REPEAT PROTEIN SKIP4"/>
    <property type="match status" value="1"/>
</dbReference>
<dbReference type="InterPro" id="IPR057499">
    <property type="entry name" value="Kelch_FKB95"/>
</dbReference>
<sequence length="349" mass="39600">MKNEPPSLVPSLRDDIVLDILARVPRCYYPTLSLVSTHFRSLVVSPELYSRRSLLSCNENCLYVLVNSEGIPSDRLYTLHHKALVHISSLSDIPICESFVAVGSRIYMFGDYSGDVSSIAFSIDCRSHTLQRLPNIPTPLELTVAGVIDGKIYVVGQCRTKSTVMMVFDTKTHMWEEGPGLIKPDISSEEWEISCTVVVMAEKIYIRCGHDSFVYVPKESKWETDEMLDSKDWDGGSQCVVDDVLYYYDDHEECLRAYDPKQKCWGVVKGLEGLLAEMGRLYWSKTACFGRKLALYFRKTGEEPSKMWCAEISLEKRQGGEIWGTIEWCDQVIDAAGPFDFRVFVSVMV</sequence>
<dbReference type="Proteomes" id="UP001642260">
    <property type="component" value="Unassembled WGS sequence"/>
</dbReference>
<evidence type="ECO:0008006" key="5">
    <source>
        <dbReference type="Google" id="ProtNLM"/>
    </source>
</evidence>
<dbReference type="InterPro" id="IPR015915">
    <property type="entry name" value="Kelch-typ_b-propeller"/>
</dbReference>
<dbReference type="CDD" id="cd22152">
    <property type="entry name" value="F-box_AtAFR-like"/>
    <property type="match status" value="1"/>
</dbReference>
<dbReference type="InterPro" id="IPR050354">
    <property type="entry name" value="F-box/kelch-repeat_ARATH"/>
</dbReference>
<evidence type="ECO:0000313" key="3">
    <source>
        <dbReference type="EMBL" id="CAH8387564.1"/>
    </source>
</evidence>
<proteinExistence type="predicted"/>
<dbReference type="Pfam" id="PF25210">
    <property type="entry name" value="Kelch_FKB95"/>
    <property type="match status" value="1"/>
</dbReference>
<gene>
    <name evidence="3" type="ORF">ERUC_LOCUS40047</name>
</gene>
<evidence type="ECO:0000259" key="1">
    <source>
        <dbReference type="Pfam" id="PF00646"/>
    </source>
</evidence>
<reference evidence="3 4" key="1">
    <citation type="submission" date="2022-03" db="EMBL/GenBank/DDBJ databases">
        <authorList>
            <person name="Macdonald S."/>
            <person name="Ahmed S."/>
            <person name="Newling K."/>
        </authorList>
    </citation>
    <scope>NUCLEOTIDE SEQUENCE [LARGE SCALE GENOMIC DNA]</scope>
</reference>
<comment type="caution">
    <text evidence="3">The sequence shown here is derived from an EMBL/GenBank/DDBJ whole genome shotgun (WGS) entry which is preliminary data.</text>
</comment>
<dbReference type="AlphaFoldDB" id="A0ABC8LX84"/>
<dbReference type="InterPro" id="IPR036047">
    <property type="entry name" value="F-box-like_dom_sf"/>
</dbReference>
<dbReference type="Pfam" id="PF00646">
    <property type="entry name" value="F-box"/>
    <property type="match status" value="1"/>
</dbReference>
<feature type="domain" description="FKB95-like N-terminal Kelch" evidence="2">
    <location>
        <begin position="79"/>
        <end position="333"/>
    </location>
</feature>
<dbReference type="SUPFAM" id="SSF117281">
    <property type="entry name" value="Kelch motif"/>
    <property type="match status" value="1"/>
</dbReference>
<evidence type="ECO:0000259" key="2">
    <source>
        <dbReference type="Pfam" id="PF25210"/>
    </source>
</evidence>
<name>A0ABC8LX84_ERUVS</name>
<organism evidence="3 4">
    <name type="scientific">Eruca vesicaria subsp. sativa</name>
    <name type="common">Garden rocket</name>
    <name type="synonym">Eruca sativa</name>
    <dbReference type="NCBI Taxonomy" id="29727"/>
    <lineage>
        <taxon>Eukaryota</taxon>
        <taxon>Viridiplantae</taxon>
        <taxon>Streptophyta</taxon>
        <taxon>Embryophyta</taxon>
        <taxon>Tracheophyta</taxon>
        <taxon>Spermatophyta</taxon>
        <taxon>Magnoliopsida</taxon>
        <taxon>eudicotyledons</taxon>
        <taxon>Gunneridae</taxon>
        <taxon>Pentapetalae</taxon>
        <taxon>rosids</taxon>
        <taxon>malvids</taxon>
        <taxon>Brassicales</taxon>
        <taxon>Brassicaceae</taxon>
        <taxon>Brassiceae</taxon>
        <taxon>Eruca</taxon>
    </lineage>
</organism>
<dbReference type="Gene3D" id="2.120.10.80">
    <property type="entry name" value="Kelch-type beta propeller"/>
    <property type="match status" value="1"/>
</dbReference>
<accession>A0ABC8LX84</accession>
<dbReference type="InterPro" id="IPR001810">
    <property type="entry name" value="F-box_dom"/>
</dbReference>